<dbReference type="PROSITE" id="PS50042">
    <property type="entry name" value="CNMP_BINDING_3"/>
    <property type="match status" value="1"/>
</dbReference>
<gene>
    <name evidence="3" type="ORF">MMIC_P0322</name>
</gene>
<evidence type="ECO:0000313" key="4">
    <source>
        <dbReference type="Proteomes" id="UP000231632"/>
    </source>
</evidence>
<dbReference type="InterPro" id="IPR018490">
    <property type="entry name" value="cNMP-bd_dom_sf"/>
</dbReference>
<name>A0A1L8CKE1_9PROT</name>
<dbReference type="SMART" id="SM00100">
    <property type="entry name" value="cNMP"/>
    <property type="match status" value="1"/>
</dbReference>
<dbReference type="Gene3D" id="2.60.120.10">
    <property type="entry name" value="Jelly Rolls"/>
    <property type="match status" value="1"/>
</dbReference>
<reference evidence="3 4" key="1">
    <citation type="journal article" date="2017" name="Arch. Microbiol.">
        <title>Mariprofundus micogutta sp. nov., a novel iron-oxidizing zetaproteobacterium isolated from a deep-sea hydrothermal field at the Bayonnaise knoll of the Izu-Ogasawara arc, and a description of Mariprofundales ord. nov. and Zetaproteobacteria classis nov.</title>
        <authorList>
            <person name="Makita H."/>
            <person name="Tanaka E."/>
            <person name="Mitsunobu S."/>
            <person name="Miyazaki M."/>
            <person name="Nunoura T."/>
            <person name="Uematsu K."/>
            <person name="Takaki Y."/>
            <person name="Nishi S."/>
            <person name="Shimamura S."/>
            <person name="Takai K."/>
        </authorList>
    </citation>
    <scope>NUCLEOTIDE SEQUENCE [LARGE SCALE GENOMIC DNA]</scope>
    <source>
        <strain evidence="3 4">ET2</strain>
    </source>
</reference>
<evidence type="ECO:0000313" key="3">
    <source>
        <dbReference type="EMBL" id="GAV19388.1"/>
    </source>
</evidence>
<dbReference type="InterPro" id="IPR000595">
    <property type="entry name" value="cNMP-bd_dom"/>
</dbReference>
<dbReference type="AlphaFoldDB" id="A0A1L8CKE1"/>
<sequence length="265" mass="29230">MDLLAKEHISGANKHDWKLFIKLALSGIFTALGIYDLGYNLELAFATLIFIPAGGMFFTYLKHEADSNILRWVSILVFAAIFGLLIDSLYMAFAMFLIMEGATHSASLVRYDDSKWMKVVRAEGSADDLNKLVAGHTLFHSLPEDARMHMAEKSTVMEVEPGVALIKQGEFNYYLFLLAKGEADVVRDGEFVATIQAGHIFGEVSAAGLSLPVADVVAKDNVLAFAFPIDLISEMAESNDAFAEQLREMGMELVTKHDKKEKPEG</sequence>
<feature type="transmembrane region" description="Helical" evidence="1">
    <location>
        <begin position="73"/>
        <end position="99"/>
    </location>
</feature>
<dbReference type="SUPFAM" id="SSF51206">
    <property type="entry name" value="cAMP-binding domain-like"/>
    <property type="match status" value="1"/>
</dbReference>
<dbReference type="CDD" id="cd00038">
    <property type="entry name" value="CAP_ED"/>
    <property type="match status" value="1"/>
</dbReference>
<evidence type="ECO:0000259" key="2">
    <source>
        <dbReference type="PROSITE" id="PS50042"/>
    </source>
</evidence>
<keyword evidence="4" id="KW-1185">Reference proteome</keyword>
<feature type="transmembrane region" description="Helical" evidence="1">
    <location>
        <begin position="43"/>
        <end position="61"/>
    </location>
</feature>
<proteinExistence type="predicted"/>
<keyword evidence="1" id="KW-0472">Membrane</keyword>
<dbReference type="Proteomes" id="UP000231632">
    <property type="component" value="Unassembled WGS sequence"/>
</dbReference>
<dbReference type="Pfam" id="PF00027">
    <property type="entry name" value="cNMP_binding"/>
    <property type="match status" value="1"/>
</dbReference>
<keyword evidence="1" id="KW-1133">Transmembrane helix</keyword>
<comment type="caution">
    <text evidence="3">The sequence shown here is derived from an EMBL/GenBank/DDBJ whole genome shotgun (WGS) entry which is preliminary data.</text>
</comment>
<keyword evidence="1" id="KW-0812">Transmembrane</keyword>
<feature type="domain" description="Cyclic nucleotide-binding" evidence="2">
    <location>
        <begin position="138"/>
        <end position="222"/>
    </location>
</feature>
<evidence type="ECO:0000256" key="1">
    <source>
        <dbReference type="SAM" id="Phobius"/>
    </source>
</evidence>
<dbReference type="InterPro" id="IPR014710">
    <property type="entry name" value="RmlC-like_jellyroll"/>
</dbReference>
<organism evidence="3 4">
    <name type="scientific">Mariprofundus micogutta</name>
    <dbReference type="NCBI Taxonomy" id="1921010"/>
    <lineage>
        <taxon>Bacteria</taxon>
        <taxon>Pseudomonadati</taxon>
        <taxon>Pseudomonadota</taxon>
        <taxon>Candidatius Mariprofundia</taxon>
        <taxon>Mariprofundales</taxon>
        <taxon>Mariprofundaceae</taxon>
        <taxon>Mariprofundus</taxon>
    </lineage>
</organism>
<feature type="transmembrane region" description="Helical" evidence="1">
    <location>
        <begin position="20"/>
        <end position="37"/>
    </location>
</feature>
<protein>
    <submittedName>
        <fullName evidence="3">Cyclic nucleotide-binding domain protein</fullName>
    </submittedName>
</protein>
<dbReference type="STRING" id="1921010.MMIC_P0322"/>
<dbReference type="OrthoDB" id="5291506at2"/>
<dbReference type="EMBL" id="BDFD01000002">
    <property type="protein sequence ID" value="GAV19388.1"/>
    <property type="molecule type" value="Genomic_DNA"/>
</dbReference>
<accession>A0A1L8CKE1</accession>
<dbReference type="RefSeq" id="WP_072658582.1">
    <property type="nucleotide sequence ID" value="NZ_BDFD01000002.1"/>
</dbReference>